<evidence type="ECO:0000259" key="1">
    <source>
        <dbReference type="PROSITE" id="PS51782"/>
    </source>
</evidence>
<protein>
    <submittedName>
        <fullName evidence="2">LysM peptidoglycan-binding domain-containing protein</fullName>
    </submittedName>
</protein>
<keyword evidence="3" id="KW-1185">Reference proteome</keyword>
<dbReference type="CDD" id="cd00118">
    <property type="entry name" value="LysM"/>
    <property type="match status" value="1"/>
</dbReference>
<reference evidence="2 3" key="1">
    <citation type="submission" date="2019-10" db="EMBL/GenBank/DDBJ databases">
        <title>Description of Paenibacillus pedi sp. nov.</title>
        <authorList>
            <person name="Carlier A."/>
            <person name="Qi S."/>
        </authorList>
    </citation>
    <scope>NUCLEOTIDE SEQUENCE [LARGE SCALE GENOMIC DNA]</scope>
    <source>
        <strain evidence="2 3">LMG 31457</strain>
    </source>
</reference>
<dbReference type="Proteomes" id="UP000618579">
    <property type="component" value="Unassembled WGS sequence"/>
</dbReference>
<dbReference type="Pfam" id="PF01476">
    <property type="entry name" value="LysM"/>
    <property type="match status" value="1"/>
</dbReference>
<accession>A0ABX1ZP11</accession>
<organism evidence="2 3">
    <name type="scientific">Paenibacillus planticolens</name>
    <dbReference type="NCBI Taxonomy" id="2654976"/>
    <lineage>
        <taxon>Bacteria</taxon>
        <taxon>Bacillati</taxon>
        <taxon>Bacillota</taxon>
        <taxon>Bacilli</taxon>
        <taxon>Bacillales</taxon>
        <taxon>Paenibacillaceae</taxon>
        <taxon>Paenibacillus</taxon>
    </lineage>
</organism>
<dbReference type="SUPFAM" id="SSF54106">
    <property type="entry name" value="LysM domain"/>
    <property type="match status" value="1"/>
</dbReference>
<dbReference type="EMBL" id="WHNZ01000030">
    <property type="protein sequence ID" value="NOV01343.1"/>
    <property type="molecule type" value="Genomic_DNA"/>
</dbReference>
<gene>
    <name evidence="2" type="ORF">GC097_15100</name>
</gene>
<name>A0ABX1ZP11_9BACL</name>
<dbReference type="RefSeq" id="WP_171684163.1">
    <property type="nucleotide sequence ID" value="NZ_WHNZ01000030.1"/>
</dbReference>
<proteinExistence type="predicted"/>
<dbReference type="PROSITE" id="PS51782">
    <property type="entry name" value="LYSM"/>
    <property type="match status" value="1"/>
</dbReference>
<comment type="caution">
    <text evidence="2">The sequence shown here is derived from an EMBL/GenBank/DDBJ whole genome shotgun (WGS) entry which is preliminary data.</text>
</comment>
<evidence type="ECO:0000313" key="3">
    <source>
        <dbReference type="Proteomes" id="UP000618579"/>
    </source>
</evidence>
<sequence>MQLGSQFILGDFVFPIAPKGSLDFDMDRSIAKLEFPGGPPDYQDMGMGEKLLDFSGSFVGDEALSHNDQIESLWWSGKELTLSCGDIQKTVRIQKYRPQIKRTDRVDYSISLIVCFPADQLLDISNVDGQSFVASAASTVSYDTGVLVETLDRSYTVRAGDTLWGIAAKADVYGDGSKWEILAKGNGIDDEYSLQIGQIIKIPSGGMNAQSSVAVDKAISEKIVPTTSRAELLRMGEGVGAVELS</sequence>
<feature type="domain" description="LysM" evidence="1">
    <location>
        <begin position="153"/>
        <end position="202"/>
    </location>
</feature>
<dbReference type="Gene3D" id="3.10.350.10">
    <property type="entry name" value="LysM domain"/>
    <property type="match status" value="1"/>
</dbReference>
<dbReference type="InterPro" id="IPR018392">
    <property type="entry name" value="LysM"/>
</dbReference>
<evidence type="ECO:0000313" key="2">
    <source>
        <dbReference type="EMBL" id="NOV01343.1"/>
    </source>
</evidence>
<dbReference type="SMART" id="SM00257">
    <property type="entry name" value="LysM"/>
    <property type="match status" value="1"/>
</dbReference>
<dbReference type="InterPro" id="IPR036779">
    <property type="entry name" value="LysM_dom_sf"/>
</dbReference>